<dbReference type="Gene3D" id="3.50.50.60">
    <property type="entry name" value="FAD/NAD(P)-binding domain"/>
    <property type="match status" value="2"/>
</dbReference>
<evidence type="ECO:0000256" key="1">
    <source>
        <dbReference type="ARBA" id="ARBA00023002"/>
    </source>
</evidence>
<organism evidence="2 3">
    <name type="scientific">Pseudorhodoplanes sinuspersici</name>
    <dbReference type="NCBI Taxonomy" id="1235591"/>
    <lineage>
        <taxon>Bacteria</taxon>
        <taxon>Pseudomonadati</taxon>
        <taxon>Pseudomonadota</taxon>
        <taxon>Alphaproteobacteria</taxon>
        <taxon>Hyphomicrobiales</taxon>
        <taxon>Pseudorhodoplanes</taxon>
    </lineage>
</organism>
<dbReference type="InterPro" id="IPR006076">
    <property type="entry name" value="FAD-dep_OxRdtase"/>
</dbReference>
<keyword evidence="1" id="KW-0560">Oxidoreductase</keyword>
<name>A0A1W6ZUZ5_9HYPH</name>
<gene>
    <name evidence="2" type="ORF">CAK95_20210</name>
</gene>
<dbReference type="GO" id="GO:0005737">
    <property type="term" value="C:cytoplasm"/>
    <property type="evidence" value="ECO:0007669"/>
    <property type="project" value="TreeGrafter"/>
</dbReference>
<dbReference type="EMBL" id="CP021112">
    <property type="protein sequence ID" value="ARQ01162.1"/>
    <property type="molecule type" value="Genomic_DNA"/>
</dbReference>
<reference evidence="2 3" key="1">
    <citation type="submission" date="2017-05" db="EMBL/GenBank/DDBJ databases">
        <title>Full genome sequence of Pseudorhodoplanes sinuspersici.</title>
        <authorList>
            <person name="Dastgheib S.M.M."/>
            <person name="Shavandi M."/>
            <person name="Tirandaz H."/>
        </authorList>
    </citation>
    <scope>NUCLEOTIDE SEQUENCE [LARGE SCALE GENOMIC DNA]</scope>
    <source>
        <strain evidence="2 3">RIPI110</strain>
    </source>
</reference>
<dbReference type="OrthoDB" id="9805337at2"/>
<dbReference type="GO" id="GO:0016491">
    <property type="term" value="F:oxidoreductase activity"/>
    <property type="evidence" value="ECO:0007669"/>
    <property type="project" value="UniProtKB-KW"/>
</dbReference>
<dbReference type="SUPFAM" id="SSF54373">
    <property type="entry name" value="FAD-linked reductases, C-terminal domain"/>
    <property type="match status" value="1"/>
</dbReference>
<accession>A0A1W6ZUZ5</accession>
<dbReference type="PANTHER" id="PTHR13847">
    <property type="entry name" value="SARCOSINE DEHYDROGENASE-RELATED"/>
    <property type="match status" value="1"/>
</dbReference>
<dbReference type="PRINTS" id="PR00420">
    <property type="entry name" value="RNGMNOXGNASE"/>
</dbReference>
<keyword evidence="3" id="KW-1185">Reference proteome</keyword>
<dbReference type="SUPFAM" id="SSF51905">
    <property type="entry name" value="FAD/NAD(P)-binding domain"/>
    <property type="match status" value="1"/>
</dbReference>
<dbReference type="KEGG" id="psin:CAK95_20210"/>
<proteinExistence type="predicted"/>
<dbReference type="STRING" id="1235591.CAK95_20210"/>
<dbReference type="PANTHER" id="PTHR13847:SF289">
    <property type="entry name" value="GLYCINE OXIDASE"/>
    <property type="match status" value="1"/>
</dbReference>
<dbReference type="Gene3D" id="3.30.9.10">
    <property type="entry name" value="D-Amino Acid Oxidase, subunit A, domain 2"/>
    <property type="match status" value="1"/>
</dbReference>
<sequence length="415" mass="45487">MARTDVIVLGAGVVGVSAALHLAKRGLSVSLIDRKPVGEETSYGNAGIIEGNTYFPYPFPLKISALLKIAFKQAPEANYHLSYLPKIAPWLFAYLRHSRGAAMFEFAAKMRPLFANSIAEHEKLMREAGAERYLRTNGWLKIYRTTQAFNDAKPDLDAIAAAGLAFEALDTAGSMVLEPGLSPIFERGIYWPQAASVNNPLAVTRAYAERFKALGGVIVTGDARSLHRADGRWRVDTTEGPVDGAQAVVALGPWAQDVLDPLGIRLPLEVKRGYHRHFKPKGNKGLNRPVLDAEVGYAMVPMEQGLRLTTGAEFAARDAPPTPVQFDRLMPQARALFPIGEPVEDEPWMGRRPCFPDSMPVIGAAPGQSNLWLDYGHAHWGLTLGPVSGRLLTELMMGETPFTDPAPYRAERFMK</sequence>
<evidence type="ECO:0000313" key="3">
    <source>
        <dbReference type="Proteomes" id="UP000194137"/>
    </source>
</evidence>
<dbReference type="Pfam" id="PF01266">
    <property type="entry name" value="DAO"/>
    <property type="match status" value="1"/>
</dbReference>
<dbReference type="Proteomes" id="UP000194137">
    <property type="component" value="Chromosome"/>
</dbReference>
<dbReference type="AlphaFoldDB" id="A0A1W6ZUZ5"/>
<evidence type="ECO:0000313" key="2">
    <source>
        <dbReference type="EMBL" id="ARQ01162.1"/>
    </source>
</evidence>
<dbReference type="InterPro" id="IPR036188">
    <property type="entry name" value="FAD/NAD-bd_sf"/>
</dbReference>
<dbReference type="RefSeq" id="WP_086089555.1">
    <property type="nucleotide sequence ID" value="NZ_CP021112.1"/>
</dbReference>
<protein>
    <submittedName>
        <fullName evidence="2">Amino acid dehydrogenase</fullName>
    </submittedName>
</protein>